<feature type="domain" description="LysM" evidence="1">
    <location>
        <begin position="23"/>
        <end position="67"/>
    </location>
</feature>
<dbReference type="AlphaFoldDB" id="A0A6I4TQ48"/>
<dbReference type="CDD" id="cd00118">
    <property type="entry name" value="LysM"/>
    <property type="match status" value="2"/>
</dbReference>
<dbReference type="RefSeq" id="WP_161389742.1">
    <property type="nucleotide sequence ID" value="NZ_JBHSCP010000001.1"/>
</dbReference>
<dbReference type="PROSITE" id="PS51782">
    <property type="entry name" value="LYSM"/>
    <property type="match status" value="2"/>
</dbReference>
<dbReference type="EMBL" id="WTYJ01000001">
    <property type="protein sequence ID" value="MXO98072.1"/>
    <property type="molecule type" value="Genomic_DNA"/>
</dbReference>
<gene>
    <name evidence="2" type="ORF">GRI97_03595</name>
</gene>
<dbReference type="InterPro" id="IPR018392">
    <property type="entry name" value="LysM"/>
</dbReference>
<dbReference type="InterPro" id="IPR050570">
    <property type="entry name" value="Cell_wall_metabolism_enzyme"/>
</dbReference>
<dbReference type="Pfam" id="PF01551">
    <property type="entry name" value="Peptidase_M23"/>
    <property type="match status" value="1"/>
</dbReference>
<dbReference type="OrthoDB" id="9795421at2"/>
<dbReference type="Gene3D" id="3.10.350.10">
    <property type="entry name" value="LysM domain"/>
    <property type="match status" value="2"/>
</dbReference>
<dbReference type="Pfam" id="PF01476">
    <property type="entry name" value="LysM"/>
    <property type="match status" value="2"/>
</dbReference>
<evidence type="ECO:0000313" key="3">
    <source>
        <dbReference type="Proteomes" id="UP000469430"/>
    </source>
</evidence>
<dbReference type="GO" id="GO:0004222">
    <property type="term" value="F:metalloendopeptidase activity"/>
    <property type="evidence" value="ECO:0007669"/>
    <property type="project" value="TreeGrafter"/>
</dbReference>
<dbReference type="Gene3D" id="2.70.70.10">
    <property type="entry name" value="Glucose Permease (Domain IIA)"/>
    <property type="match status" value="1"/>
</dbReference>
<evidence type="ECO:0000259" key="1">
    <source>
        <dbReference type="PROSITE" id="PS51782"/>
    </source>
</evidence>
<dbReference type="InterPro" id="IPR011055">
    <property type="entry name" value="Dup_hybrid_motif"/>
</dbReference>
<comment type="caution">
    <text evidence="2">The sequence shown here is derived from an EMBL/GenBank/DDBJ whole genome shotgun (WGS) entry which is preliminary data.</text>
</comment>
<name>A0A6I4TQ48_9SPHN</name>
<proteinExistence type="predicted"/>
<feature type="domain" description="LysM" evidence="1">
    <location>
        <begin position="71"/>
        <end position="115"/>
    </location>
</feature>
<dbReference type="PANTHER" id="PTHR21666:SF270">
    <property type="entry name" value="MUREIN HYDROLASE ACTIVATOR ENVC"/>
    <property type="match status" value="1"/>
</dbReference>
<keyword evidence="3" id="KW-1185">Reference proteome</keyword>
<dbReference type="PANTHER" id="PTHR21666">
    <property type="entry name" value="PEPTIDASE-RELATED"/>
    <property type="match status" value="1"/>
</dbReference>
<sequence length="261" mass="27591">MKRLALLPFAVLLLAAGDPRTETEHVVTEGETLGGIANRAGVSLGVIAVANGLSEPYRVRLGQKLIIPRQRNHVVKSGETGFGIAYQYGVPFSQIAIANQLPADGTVRAGQRLIIPAVLPERAASTTASTPSRPYFRRPHDGAVLLGWRRRADGGGHEGIDYAVNPGDMIRAAGTGTVLFAGDEPTRFGKLVIIDHGNGWTSSYGHLTRVTVKAGDAIKTGERIGIGGQGGTATRPELHFEIRRNETPVDPAPLLGQTGGN</sequence>
<reference evidence="2 3" key="1">
    <citation type="submission" date="2019-12" db="EMBL/GenBank/DDBJ databases">
        <title>Genomic-based taxomic classification of the family Erythrobacteraceae.</title>
        <authorList>
            <person name="Xu L."/>
        </authorList>
    </citation>
    <scope>NUCLEOTIDE SEQUENCE [LARGE SCALE GENOMIC DNA]</scope>
    <source>
        <strain evidence="2 3">S36</strain>
    </source>
</reference>
<dbReference type="Proteomes" id="UP000469430">
    <property type="component" value="Unassembled WGS sequence"/>
</dbReference>
<accession>A0A6I4TQ48</accession>
<dbReference type="InterPro" id="IPR036779">
    <property type="entry name" value="LysM_dom_sf"/>
</dbReference>
<protein>
    <submittedName>
        <fullName evidence="2">Peptidoglycan DD-metalloendopeptidase family protein</fullName>
    </submittedName>
</protein>
<dbReference type="CDD" id="cd12797">
    <property type="entry name" value="M23_peptidase"/>
    <property type="match status" value="1"/>
</dbReference>
<dbReference type="InterPro" id="IPR016047">
    <property type="entry name" value="M23ase_b-sheet_dom"/>
</dbReference>
<organism evidence="2 3">
    <name type="scientific">Croceibacterium xixiisoli</name>
    <dbReference type="NCBI Taxonomy" id="1476466"/>
    <lineage>
        <taxon>Bacteria</taxon>
        <taxon>Pseudomonadati</taxon>
        <taxon>Pseudomonadota</taxon>
        <taxon>Alphaproteobacteria</taxon>
        <taxon>Sphingomonadales</taxon>
        <taxon>Erythrobacteraceae</taxon>
        <taxon>Croceibacterium</taxon>
    </lineage>
</organism>
<dbReference type="SMART" id="SM00257">
    <property type="entry name" value="LysM"/>
    <property type="match status" value="2"/>
</dbReference>
<evidence type="ECO:0000313" key="2">
    <source>
        <dbReference type="EMBL" id="MXO98072.1"/>
    </source>
</evidence>
<dbReference type="SUPFAM" id="SSF51261">
    <property type="entry name" value="Duplicated hybrid motif"/>
    <property type="match status" value="1"/>
</dbReference>